<feature type="domain" description="HTH myb-type" evidence="10">
    <location>
        <begin position="22"/>
        <end position="74"/>
    </location>
</feature>
<keyword evidence="4" id="KW-0238">DNA-binding</keyword>
<evidence type="ECO:0000313" key="11">
    <source>
        <dbReference type="EMBL" id="KDO83397.1"/>
    </source>
</evidence>
<dbReference type="CDD" id="cd00167">
    <property type="entry name" value="SANT"/>
    <property type="match status" value="2"/>
</dbReference>
<dbReference type="GO" id="GO:0005634">
    <property type="term" value="C:nucleus"/>
    <property type="evidence" value="ECO:0000318"/>
    <property type="project" value="GO_Central"/>
</dbReference>
<evidence type="ECO:0000256" key="7">
    <source>
        <dbReference type="ARBA" id="ARBA00023242"/>
    </source>
</evidence>
<evidence type="ECO:0000256" key="4">
    <source>
        <dbReference type="ARBA" id="ARBA00023125"/>
    </source>
</evidence>
<keyword evidence="12" id="KW-1185">Reference proteome</keyword>
<feature type="region of interest" description="Disordered" evidence="8">
    <location>
        <begin position="129"/>
        <end position="150"/>
    </location>
</feature>
<dbReference type="InterPro" id="IPR009057">
    <property type="entry name" value="Homeodomain-like_sf"/>
</dbReference>
<dbReference type="GO" id="GO:2000652">
    <property type="term" value="P:regulation of secondary cell wall biogenesis"/>
    <property type="evidence" value="ECO:0007669"/>
    <property type="project" value="UniProtKB-ARBA"/>
</dbReference>
<dbReference type="SMART" id="SM00717">
    <property type="entry name" value="SANT"/>
    <property type="match status" value="2"/>
</dbReference>
<feature type="domain" description="HTH myb-type" evidence="10">
    <location>
        <begin position="75"/>
        <end position="129"/>
    </location>
</feature>
<evidence type="ECO:0000256" key="3">
    <source>
        <dbReference type="ARBA" id="ARBA00023015"/>
    </source>
</evidence>
<feature type="domain" description="Myb-like" evidence="9">
    <location>
        <begin position="75"/>
        <end position="125"/>
    </location>
</feature>
<protein>
    <submittedName>
        <fullName evidence="11">Uncharacterized protein</fullName>
    </submittedName>
</protein>
<keyword evidence="3" id="KW-0805">Transcription regulation</keyword>
<dbReference type="AlphaFoldDB" id="A0A067H6R1"/>
<dbReference type="EMBL" id="KK784875">
    <property type="protein sequence ID" value="KDO83397.1"/>
    <property type="molecule type" value="Genomic_DNA"/>
</dbReference>
<dbReference type="PaxDb" id="2711-XP_006483681.1"/>
<dbReference type="Pfam" id="PF00249">
    <property type="entry name" value="Myb_DNA-binding"/>
    <property type="match status" value="2"/>
</dbReference>
<proteinExistence type="predicted"/>
<name>A0A067H6R1_CITSI</name>
<dbReference type="FunFam" id="1.10.10.60:FF:000077">
    <property type="entry name" value="MYB transcription factor"/>
    <property type="match status" value="1"/>
</dbReference>
<dbReference type="PROSITE" id="PS51294">
    <property type="entry name" value="HTH_MYB"/>
    <property type="match status" value="2"/>
</dbReference>
<feature type="domain" description="Myb-like" evidence="9">
    <location>
        <begin position="22"/>
        <end position="74"/>
    </location>
</feature>
<evidence type="ECO:0000256" key="2">
    <source>
        <dbReference type="ARBA" id="ARBA00022737"/>
    </source>
</evidence>
<keyword evidence="2" id="KW-0677">Repeat</keyword>
<accession>A0A067H6R1</accession>
<dbReference type="GO" id="GO:0045893">
    <property type="term" value="P:positive regulation of DNA-templated transcription"/>
    <property type="evidence" value="ECO:0007669"/>
    <property type="project" value="UniProtKB-ARBA"/>
</dbReference>
<dbReference type="InterPro" id="IPR001005">
    <property type="entry name" value="SANT/Myb"/>
</dbReference>
<dbReference type="FunFam" id="1.10.10.60:FF:000269">
    <property type="entry name" value="Transcription factor MYB46"/>
    <property type="match status" value="1"/>
</dbReference>
<organism evidence="11 12">
    <name type="scientific">Citrus sinensis</name>
    <name type="common">Sweet orange</name>
    <name type="synonym">Citrus aurantium var. sinensis</name>
    <dbReference type="NCBI Taxonomy" id="2711"/>
    <lineage>
        <taxon>Eukaryota</taxon>
        <taxon>Viridiplantae</taxon>
        <taxon>Streptophyta</taxon>
        <taxon>Embryophyta</taxon>
        <taxon>Tracheophyta</taxon>
        <taxon>Spermatophyta</taxon>
        <taxon>Magnoliopsida</taxon>
        <taxon>eudicotyledons</taxon>
        <taxon>Gunneridae</taxon>
        <taxon>Pentapetalae</taxon>
        <taxon>rosids</taxon>
        <taxon>malvids</taxon>
        <taxon>Sapindales</taxon>
        <taxon>Rutaceae</taxon>
        <taxon>Aurantioideae</taxon>
        <taxon>Citrus</taxon>
    </lineage>
</organism>
<gene>
    <name evidence="11" type="ORF">CISIN_1g019619mg</name>
</gene>
<dbReference type="eggNOG" id="KOG0048">
    <property type="taxonomic scope" value="Eukaryota"/>
</dbReference>
<reference evidence="11 12" key="1">
    <citation type="submission" date="2014-04" db="EMBL/GenBank/DDBJ databases">
        <authorList>
            <consortium name="International Citrus Genome Consortium"/>
            <person name="Gmitter F."/>
            <person name="Chen C."/>
            <person name="Farmerie W."/>
            <person name="Harkins T."/>
            <person name="Desany B."/>
            <person name="Mohiuddin M."/>
            <person name="Kodira C."/>
            <person name="Borodovsky M."/>
            <person name="Lomsadze A."/>
            <person name="Burns P."/>
            <person name="Jenkins J."/>
            <person name="Prochnik S."/>
            <person name="Shu S."/>
            <person name="Chapman J."/>
            <person name="Pitluck S."/>
            <person name="Schmutz J."/>
            <person name="Rokhsar D."/>
        </authorList>
    </citation>
    <scope>NUCLEOTIDE SEQUENCE</scope>
</reference>
<dbReference type="PANTHER" id="PTHR47997:SF45">
    <property type="entry name" value="TRANSCRIPTION FACTOR MYB83"/>
    <property type="match status" value="1"/>
</dbReference>
<dbReference type="InterPro" id="IPR017930">
    <property type="entry name" value="Myb_dom"/>
</dbReference>
<evidence type="ECO:0000256" key="5">
    <source>
        <dbReference type="ARBA" id="ARBA00023159"/>
    </source>
</evidence>
<sequence>MRKPDLMGKERLVNGSNINAKANKLRKGLWSPEEDDKLIKYMLTNGQGCWSDIARNAGLQRCGKSCRLRWINYLRPDLKRGAFSPQEEELIIHLHSILGNRWSQIAARLPGRTDNEIKNFWNSTLKKILKNNPNAPTPSPNNSDSSEPRGVIAGIMPMPNDHDIMTMCMDSSSSSSTSIQTMVTSNNSQLIDPFSMLDTRYDMTSASCLFNNMPTCTAQVDHTGDGLFYEDYGILEPSKMGLEGDLSLPPLESRSIEENNSNAAKNNHNYNVDLKGNNNNHYTNNSCFNNTIDQGIKVGDMLGLENNWQGENLRVGEWDLEGFMDNISSFPFLDFQVE</sequence>
<dbReference type="InterPro" id="IPR051953">
    <property type="entry name" value="Plant_SW-associated_TFs"/>
</dbReference>
<keyword evidence="6" id="KW-0804">Transcription</keyword>
<dbReference type="PANTHER" id="PTHR47997">
    <property type="entry name" value="MYB DOMAIN PROTEIN 55"/>
    <property type="match status" value="1"/>
</dbReference>
<comment type="subcellular location">
    <subcellularLocation>
        <location evidence="1">Nucleus</location>
    </subcellularLocation>
</comment>
<evidence type="ECO:0000259" key="9">
    <source>
        <dbReference type="PROSITE" id="PS50090"/>
    </source>
</evidence>
<evidence type="ECO:0000259" key="10">
    <source>
        <dbReference type="PROSITE" id="PS51294"/>
    </source>
</evidence>
<evidence type="ECO:0000256" key="8">
    <source>
        <dbReference type="SAM" id="MobiDB-lite"/>
    </source>
</evidence>
<dbReference type="SMR" id="A0A067H6R1"/>
<dbReference type="PROSITE" id="PS50090">
    <property type="entry name" value="MYB_LIKE"/>
    <property type="match status" value="2"/>
</dbReference>
<dbReference type="Proteomes" id="UP000027120">
    <property type="component" value="Unassembled WGS sequence"/>
</dbReference>
<evidence type="ECO:0000313" key="12">
    <source>
        <dbReference type="Proteomes" id="UP000027120"/>
    </source>
</evidence>
<dbReference type="SUPFAM" id="SSF46689">
    <property type="entry name" value="Homeodomain-like"/>
    <property type="match status" value="1"/>
</dbReference>
<dbReference type="STRING" id="2711.A0A067H6R1"/>
<dbReference type="GO" id="GO:0000976">
    <property type="term" value="F:transcription cis-regulatory region binding"/>
    <property type="evidence" value="ECO:0000318"/>
    <property type="project" value="GO_Central"/>
</dbReference>
<keyword evidence="7" id="KW-0539">Nucleus</keyword>
<evidence type="ECO:0000256" key="6">
    <source>
        <dbReference type="ARBA" id="ARBA00023163"/>
    </source>
</evidence>
<dbReference type="GO" id="GO:0006355">
    <property type="term" value="P:regulation of DNA-templated transcription"/>
    <property type="evidence" value="ECO:0000318"/>
    <property type="project" value="GO_Central"/>
</dbReference>
<evidence type="ECO:0000256" key="1">
    <source>
        <dbReference type="ARBA" id="ARBA00004123"/>
    </source>
</evidence>
<keyword evidence="5" id="KW-0010">Activator</keyword>
<dbReference type="Gene3D" id="1.10.10.60">
    <property type="entry name" value="Homeodomain-like"/>
    <property type="match status" value="2"/>
</dbReference>